<sequence length="77" mass="8439">MKVVCDALNVMIYVTVVSIGTCRDGDQPLSPACRLQIMGTDEEYEYIKEGDLMIGGMLTISSSDGVNIKRRKMGCSM</sequence>
<accession>A0A974GZY2</accession>
<evidence type="ECO:0000313" key="1">
    <source>
        <dbReference type="EMBL" id="OCT56852.1"/>
    </source>
</evidence>
<dbReference type="AlphaFoldDB" id="A0A974GZY2"/>
<dbReference type="Proteomes" id="UP000694892">
    <property type="component" value="Unassembled WGS sequence"/>
</dbReference>
<gene>
    <name evidence="1" type="ORF">XELAEV_18004323mg</name>
</gene>
<protein>
    <submittedName>
        <fullName evidence="1">Uncharacterized protein</fullName>
    </submittedName>
</protein>
<proteinExistence type="predicted"/>
<organism evidence="1">
    <name type="scientific">Xenopus laevis</name>
    <name type="common">African clawed frog</name>
    <dbReference type="NCBI Taxonomy" id="8355"/>
    <lineage>
        <taxon>Eukaryota</taxon>
        <taxon>Metazoa</taxon>
        <taxon>Chordata</taxon>
        <taxon>Craniata</taxon>
        <taxon>Vertebrata</taxon>
        <taxon>Euteleostomi</taxon>
        <taxon>Amphibia</taxon>
        <taxon>Batrachia</taxon>
        <taxon>Anura</taxon>
        <taxon>Pipoidea</taxon>
        <taxon>Pipidae</taxon>
        <taxon>Xenopodinae</taxon>
        <taxon>Xenopus</taxon>
        <taxon>Xenopus</taxon>
    </lineage>
</organism>
<dbReference type="EMBL" id="KV467246">
    <property type="protein sequence ID" value="OCT56852.1"/>
    <property type="molecule type" value="Genomic_DNA"/>
</dbReference>
<reference evidence="1" key="1">
    <citation type="submission" date="2016-05" db="EMBL/GenBank/DDBJ databases">
        <title>WGS assembly of Xenopus laevis.</title>
        <authorList>
            <person name="Session A."/>
            <person name="Uno Y."/>
            <person name="Kwon T."/>
            <person name="Chapman J."/>
            <person name="Toyoda A."/>
            <person name="Takahashi S."/>
            <person name="Fukui A."/>
            <person name="Hikosaka A."/>
            <person name="Putnam N."/>
            <person name="Stites J."/>
            <person name="Van Heeringen S."/>
            <person name="Quigley I."/>
            <person name="Heinz S."/>
            <person name="Hellsten U."/>
            <person name="Lyons J."/>
            <person name="Suzuki A."/>
            <person name="Kondo M."/>
            <person name="Ogino H."/>
            <person name="Ochi H."/>
            <person name="Bogdanovic O."/>
            <person name="Lister R."/>
            <person name="Georgiou G."/>
            <person name="Paranjpe S."/>
            <person name="Van Kruijsbergen I."/>
            <person name="Mozaffari S."/>
            <person name="Shu S."/>
            <person name="Schmutz J."/>
            <person name="Jenkins J."/>
            <person name="Grimwood J."/>
            <person name="Carlson J."/>
            <person name="Mitros T."/>
            <person name="Simakov O."/>
            <person name="Heald R."/>
            <person name="Miller K."/>
            <person name="Haudenschild C."/>
            <person name="Kuroki Y."/>
            <person name="Tanaka T."/>
            <person name="Michiue T."/>
            <person name="Watanabe M."/>
            <person name="Kinoshita T."/>
            <person name="Ohta Y."/>
            <person name="Mawaribuchi S."/>
            <person name="Suzuki Y."/>
            <person name="Haramoto Y."/>
            <person name="Yamamoto T."/>
            <person name="Takagi C."/>
            <person name="Kitzman J."/>
            <person name="Shendure J."/>
            <person name="Nakayama T."/>
            <person name="Izutsu Y."/>
            <person name="Robert J."/>
            <person name="Dichmann D."/>
            <person name="Flajnik M."/>
            <person name="Houston D."/>
            <person name="Marcotte E."/>
            <person name="Wallingford J."/>
            <person name="Ito Y."/>
            <person name="Asashima M."/>
            <person name="Ueno N."/>
            <person name="Matsuda Y."/>
            <person name="Jan Veenstra G."/>
            <person name="Fujiyama A."/>
            <person name="Harland R."/>
            <person name="Taira M."/>
            <person name="Rokhsar D.S."/>
        </authorList>
    </citation>
    <scope>NUCLEOTIDE SEQUENCE</scope>
    <source>
        <strain evidence="1">J</strain>
        <tissue evidence="1">Blood</tissue>
    </source>
</reference>
<name>A0A974GZY2_XENLA</name>